<comment type="caution">
    <text evidence="3">The sequence shown here is derived from an EMBL/GenBank/DDBJ whole genome shotgun (WGS) entry which is preliminary data.</text>
</comment>
<feature type="region of interest" description="Disordered" evidence="1">
    <location>
        <begin position="157"/>
        <end position="200"/>
    </location>
</feature>
<accession>A0A8H2XN95</accession>
<reference evidence="3" key="1">
    <citation type="submission" date="2021-01" db="EMBL/GenBank/DDBJ databases">
        <authorList>
            <person name="Kaushik A."/>
        </authorList>
    </citation>
    <scope>NUCLEOTIDE SEQUENCE</scope>
    <source>
        <strain evidence="3">AG1-1A</strain>
    </source>
</reference>
<keyword evidence="2" id="KW-0472">Membrane</keyword>
<sequence>MTKDKGTYSITHLFVLSTIFGATLLGPAAKPLDLPHNPPIHRPETKSELVEAVRDLWNSIFDWNFLVLIITPKPSIRMINGHGQPHPTTSMNNGFLSRLSHIFVVIFGIFSAAIKRSFLILRSPFRSKPEPRPTILPQYTPPMTTTRINDSLERTIAPPSIAPSASSASDNPIRTPTRVFSPTNHSPKPDLPSSRSTSPTTARFITTLNDLEAQMHNHQFYDLERELEDMDNRMAQMFDFSWIPSKAPMSFNLPPVITPPETPVQIILPQAPPPARRDRKTIQILPMICEVSENSPDLHRTPPYDHTRWSIITFQPLWGPRAYAGMAY</sequence>
<feature type="transmembrane region" description="Helical" evidence="2">
    <location>
        <begin position="95"/>
        <end position="114"/>
    </location>
</feature>
<protein>
    <submittedName>
        <fullName evidence="3">Uncharacterized protein</fullName>
    </submittedName>
</protein>
<feature type="compositionally biased region" description="Polar residues" evidence="1">
    <location>
        <begin position="170"/>
        <end position="186"/>
    </location>
</feature>
<evidence type="ECO:0000313" key="3">
    <source>
        <dbReference type="EMBL" id="CAE6432213.1"/>
    </source>
</evidence>
<feature type="transmembrane region" description="Helical" evidence="2">
    <location>
        <begin position="12"/>
        <end position="29"/>
    </location>
</feature>
<evidence type="ECO:0000313" key="4">
    <source>
        <dbReference type="Proteomes" id="UP000663840"/>
    </source>
</evidence>
<evidence type="ECO:0000256" key="1">
    <source>
        <dbReference type="SAM" id="MobiDB-lite"/>
    </source>
</evidence>
<dbReference type="OrthoDB" id="3143741at2759"/>
<keyword evidence="2" id="KW-0812">Transmembrane</keyword>
<dbReference type="Proteomes" id="UP000663840">
    <property type="component" value="Unassembled WGS sequence"/>
</dbReference>
<name>A0A8H2XN95_9AGAM</name>
<dbReference type="EMBL" id="CAJMWR010001695">
    <property type="protein sequence ID" value="CAE6432213.1"/>
    <property type="molecule type" value="Genomic_DNA"/>
</dbReference>
<gene>
    <name evidence="3" type="ORF">RDB_LOCUS66766</name>
</gene>
<proteinExistence type="predicted"/>
<dbReference type="AlphaFoldDB" id="A0A8H2XN95"/>
<evidence type="ECO:0000256" key="2">
    <source>
        <dbReference type="SAM" id="Phobius"/>
    </source>
</evidence>
<feature type="compositionally biased region" description="Low complexity" evidence="1">
    <location>
        <begin position="157"/>
        <end position="169"/>
    </location>
</feature>
<keyword evidence="2" id="KW-1133">Transmembrane helix</keyword>
<organism evidence="3 4">
    <name type="scientific">Rhizoctonia solani</name>
    <dbReference type="NCBI Taxonomy" id="456999"/>
    <lineage>
        <taxon>Eukaryota</taxon>
        <taxon>Fungi</taxon>
        <taxon>Dikarya</taxon>
        <taxon>Basidiomycota</taxon>
        <taxon>Agaricomycotina</taxon>
        <taxon>Agaricomycetes</taxon>
        <taxon>Cantharellales</taxon>
        <taxon>Ceratobasidiaceae</taxon>
        <taxon>Rhizoctonia</taxon>
    </lineage>
</organism>